<evidence type="ECO:0000313" key="2">
    <source>
        <dbReference type="EMBL" id="KAJ7412667.1"/>
    </source>
</evidence>
<comment type="caution">
    <text evidence="2">The sequence shown here is derived from an EMBL/GenBank/DDBJ whole genome shotgun (WGS) entry which is preliminary data.</text>
</comment>
<name>A0ABQ9D539_9PASS</name>
<feature type="transmembrane region" description="Helical" evidence="1">
    <location>
        <begin position="59"/>
        <end position="80"/>
    </location>
</feature>
<evidence type="ECO:0000313" key="3">
    <source>
        <dbReference type="Proteomes" id="UP001145742"/>
    </source>
</evidence>
<protein>
    <submittedName>
        <fullName evidence="2">Uncharacterized protein</fullName>
    </submittedName>
</protein>
<dbReference type="EMBL" id="WHWB01034210">
    <property type="protein sequence ID" value="KAJ7412667.1"/>
    <property type="molecule type" value="Genomic_DNA"/>
</dbReference>
<keyword evidence="3" id="KW-1185">Reference proteome</keyword>
<sequence length="306" mass="33718">MCDRLVPRDLALRKAAKGTMNISWPDLEDTGGSGCQFKAGQHCFLLAIDLVLAMTLSCLLYAFACISIVFLTCFIIIFSVSTVERNVDVKGRAVVVLVSNSSIGRMFTRNLDKAGFRVSAAHWPTREKRTAIEECSSKTEEAQLHMTEDEYQKTVKTFVESHLSLKGMYGMMKKPSILIWEEGAPDTCGLPEIKTSCEHKKAVKAPWRNYLLQPGRKETHGALHSSTVMPQDKNGVGRSIAGIRRNKLLAVEDSLGLPGTTSQKEAAYGKGSNIERNQDTVVGLSQNPLLLSIISSQYRKAFLSST</sequence>
<keyword evidence="1" id="KW-0812">Transmembrane</keyword>
<gene>
    <name evidence="2" type="ORF">WISP_94829</name>
</gene>
<keyword evidence="1" id="KW-0472">Membrane</keyword>
<proteinExistence type="predicted"/>
<dbReference type="Proteomes" id="UP001145742">
    <property type="component" value="Unassembled WGS sequence"/>
</dbReference>
<keyword evidence="1" id="KW-1133">Transmembrane helix</keyword>
<organism evidence="2 3">
    <name type="scientific">Willisornis vidua</name>
    <name type="common">Xingu scale-backed antbird</name>
    <dbReference type="NCBI Taxonomy" id="1566151"/>
    <lineage>
        <taxon>Eukaryota</taxon>
        <taxon>Metazoa</taxon>
        <taxon>Chordata</taxon>
        <taxon>Craniata</taxon>
        <taxon>Vertebrata</taxon>
        <taxon>Euteleostomi</taxon>
        <taxon>Archelosauria</taxon>
        <taxon>Archosauria</taxon>
        <taxon>Dinosauria</taxon>
        <taxon>Saurischia</taxon>
        <taxon>Theropoda</taxon>
        <taxon>Coelurosauria</taxon>
        <taxon>Aves</taxon>
        <taxon>Neognathae</taxon>
        <taxon>Neoaves</taxon>
        <taxon>Telluraves</taxon>
        <taxon>Australaves</taxon>
        <taxon>Passeriformes</taxon>
        <taxon>Thamnophilidae</taxon>
        <taxon>Willisornis</taxon>
    </lineage>
</organism>
<accession>A0ABQ9D539</accession>
<reference evidence="2" key="1">
    <citation type="submission" date="2019-10" db="EMBL/GenBank/DDBJ databases">
        <authorList>
            <person name="Soares A.E.R."/>
            <person name="Aleixo A."/>
            <person name="Schneider P."/>
            <person name="Miyaki C.Y."/>
            <person name="Schneider M.P."/>
            <person name="Mello C."/>
            <person name="Vasconcelos A.T.R."/>
        </authorList>
    </citation>
    <scope>NUCLEOTIDE SEQUENCE</scope>
    <source>
        <tissue evidence="2">Muscle</tissue>
    </source>
</reference>
<evidence type="ECO:0000256" key="1">
    <source>
        <dbReference type="SAM" id="Phobius"/>
    </source>
</evidence>